<accession>A0A9E9M025</accession>
<evidence type="ECO:0000313" key="1">
    <source>
        <dbReference type="EMBL" id="WAW10765.1"/>
    </source>
</evidence>
<protein>
    <submittedName>
        <fullName evidence="1">Uncharacterized protein</fullName>
    </submittedName>
</protein>
<keyword evidence="2" id="KW-1185">Reference proteome</keyword>
<name>A0A9E9M025_9BURK</name>
<dbReference type="AlphaFoldDB" id="A0A9E9M025"/>
<organism evidence="1 2">
    <name type="scientific">Oxalobacter vibrioformis</name>
    <dbReference type="NCBI Taxonomy" id="933080"/>
    <lineage>
        <taxon>Bacteria</taxon>
        <taxon>Pseudomonadati</taxon>
        <taxon>Pseudomonadota</taxon>
        <taxon>Betaproteobacteria</taxon>
        <taxon>Burkholderiales</taxon>
        <taxon>Oxalobacteraceae</taxon>
        <taxon>Oxalobacter</taxon>
    </lineage>
</organism>
<dbReference type="KEGG" id="ovb:NB640_03680"/>
<dbReference type="Proteomes" id="UP001156215">
    <property type="component" value="Chromosome"/>
</dbReference>
<gene>
    <name evidence="1" type="ORF">NB640_03680</name>
</gene>
<sequence>MWLRTDKDGVPVDPYDQLKTYAEQMLGDSAEEVLDAERFEIAEGGAAASAYTRLQFEDISQAERDNIKQALLRYCELDTLAMVMIVGMR</sequence>
<dbReference type="RefSeq" id="WP_269309816.1">
    <property type="nucleotide sequence ID" value="NZ_CP098242.1"/>
</dbReference>
<reference evidence="1" key="1">
    <citation type="journal article" date="2022" name="Front. Microbiol.">
        <title>New perspectives on an old grouping: The genomic and phenotypic variability of Oxalobacter formigenes and the implications for calcium oxalate stone prevention.</title>
        <authorList>
            <person name="Chmiel J.A."/>
            <person name="Carr C."/>
            <person name="Stuivenberg G.A."/>
            <person name="Venema R."/>
            <person name="Chanyi R.M."/>
            <person name="Al K.F."/>
            <person name="Giguere D."/>
            <person name="Say H."/>
            <person name="Akouris P.P."/>
            <person name="Dominguez Romero S.A."/>
            <person name="Kwong A."/>
            <person name="Tai V."/>
            <person name="Koval S.F."/>
            <person name="Razvi H."/>
            <person name="Bjazevic J."/>
            <person name="Burton J.P."/>
        </authorList>
    </citation>
    <scope>NUCLEOTIDE SEQUENCE</scope>
    <source>
        <strain evidence="1">WoOx3</strain>
    </source>
</reference>
<evidence type="ECO:0000313" key="2">
    <source>
        <dbReference type="Proteomes" id="UP001156215"/>
    </source>
</evidence>
<proteinExistence type="predicted"/>
<dbReference type="EMBL" id="CP098242">
    <property type="protein sequence ID" value="WAW10765.1"/>
    <property type="molecule type" value="Genomic_DNA"/>
</dbReference>